<name>A0A1E5NGZ8_9SPIR</name>
<evidence type="ECO:0000313" key="3">
    <source>
        <dbReference type="Proteomes" id="UP000095247"/>
    </source>
</evidence>
<dbReference type="EMBL" id="MDCO01000006">
    <property type="protein sequence ID" value="OEJ15357.1"/>
    <property type="molecule type" value="Genomic_DNA"/>
</dbReference>
<reference evidence="2 3" key="1">
    <citation type="submission" date="2016-08" db="EMBL/GenBank/DDBJ databases">
        <title>Characterization and recognition of Brachyspira hampsonii sp. nov., a novel intestinal spirochete that is pathogenic to pigs.</title>
        <authorList>
            <person name="Mirajkar N."/>
            <person name="La T."/>
            <person name="Phillips N."/>
            <person name="Hampson D."/>
            <person name="Gebhart C."/>
        </authorList>
    </citation>
    <scope>NUCLEOTIDE SEQUENCE [LARGE SCALE GENOMIC DNA]</scope>
    <source>
        <strain evidence="2 3">P280/1</strain>
    </source>
</reference>
<feature type="transmembrane region" description="Helical" evidence="1">
    <location>
        <begin position="124"/>
        <end position="146"/>
    </location>
</feature>
<keyword evidence="1" id="KW-0812">Transmembrane</keyword>
<feature type="transmembrane region" description="Helical" evidence="1">
    <location>
        <begin position="28"/>
        <end position="46"/>
    </location>
</feature>
<dbReference type="AlphaFoldDB" id="A0A1E5NGZ8"/>
<feature type="transmembrane region" description="Helical" evidence="1">
    <location>
        <begin position="158"/>
        <end position="185"/>
    </location>
</feature>
<keyword evidence="1" id="KW-1133">Transmembrane helix</keyword>
<accession>A0A1E5NGZ8</accession>
<gene>
    <name evidence="2" type="ORF">BFL38_13780</name>
</gene>
<keyword evidence="1" id="KW-0472">Membrane</keyword>
<feature type="transmembrane region" description="Helical" evidence="1">
    <location>
        <begin position="52"/>
        <end position="84"/>
    </location>
</feature>
<dbReference type="RefSeq" id="WP_069725909.1">
    <property type="nucleotide sequence ID" value="NZ_MDCO01000006.1"/>
</dbReference>
<protein>
    <recommendedName>
        <fullName evidence="4">Yip1 domain-containing protein</fullName>
    </recommendedName>
</protein>
<evidence type="ECO:0000313" key="2">
    <source>
        <dbReference type="EMBL" id="OEJ15357.1"/>
    </source>
</evidence>
<comment type="caution">
    <text evidence="2">The sequence shown here is derived from an EMBL/GenBank/DDBJ whole genome shotgun (WGS) entry which is preliminary data.</text>
</comment>
<organism evidence="2 3">
    <name type="scientific">Brachyspira hampsonii</name>
    <dbReference type="NCBI Taxonomy" id="1287055"/>
    <lineage>
        <taxon>Bacteria</taxon>
        <taxon>Pseudomonadati</taxon>
        <taxon>Spirochaetota</taxon>
        <taxon>Spirochaetia</taxon>
        <taxon>Brachyspirales</taxon>
        <taxon>Brachyspiraceae</taxon>
        <taxon>Brachyspira</taxon>
    </lineage>
</organism>
<dbReference type="Proteomes" id="UP000095247">
    <property type="component" value="Unassembled WGS sequence"/>
</dbReference>
<evidence type="ECO:0008006" key="4">
    <source>
        <dbReference type="Google" id="ProtNLM"/>
    </source>
</evidence>
<feature type="transmembrane region" description="Helical" evidence="1">
    <location>
        <begin position="96"/>
        <end position="118"/>
    </location>
</feature>
<sequence length="188" mass="21482">MQLHEAIYYYILKPKEAIKKSINFEYSIFIYLLASLSIAISALYTASSKSNILTLIVLSFGLAAYIAISNIGKIAVINLTISIFFKNNDKKYITTFINNCFGIYGIFILILPITLIFGRFSYLYFIQIAVLLLLQLYYIILLYNNIKYSFNIESSLKAFLVLIAPIICDYLLYISLAILVFGVFISYI</sequence>
<proteinExistence type="predicted"/>
<evidence type="ECO:0000256" key="1">
    <source>
        <dbReference type="SAM" id="Phobius"/>
    </source>
</evidence>